<dbReference type="Pfam" id="PF13569">
    <property type="entry name" value="DUF4132"/>
    <property type="match status" value="1"/>
</dbReference>
<evidence type="ECO:0000313" key="2">
    <source>
        <dbReference type="EMBL" id="QUC07293.1"/>
    </source>
</evidence>
<dbReference type="InterPro" id="IPR025406">
    <property type="entry name" value="DUF4132"/>
</dbReference>
<dbReference type="RefSeq" id="WP_212321664.1">
    <property type="nucleotide sequence ID" value="NZ_AP024463.1"/>
</dbReference>
<protein>
    <submittedName>
        <fullName evidence="2">DUF4132 domain-containing protein</fullName>
    </submittedName>
</protein>
<feature type="domain" description="DUF4132" evidence="1">
    <location>
        <begin position="483"/>
        <end position="666"/>
    </location>
</feature>
<dbReference type="EMBL" id="CP072384">
    <property type="protein sequence ID" value="QUC07293.1"/>
    <property type="molecule type" value="Genomic_DNA"/>
</dbReference>
<accession>A0ABX7Y2Y0</accession>
<gene>
    <name evidence="2" type="ORF">J5A65_10125</name>
</gene>
<sequence length="763" mass="83479">MLRTNWHRPISKTASQLGELVEGALILRPILPTRSDAEIAAARASLPSPLPEPLSTRRYYGYEMTDTSVFTAAGLNALDPDLARELLAGLPKNILQDQDSRNWALVGLILPTAEERVAFARRTGARVVDWDGVVPWLVATGREGFALLLGWLDQQAREIALAMLRTAAEAGHGPGMTEFFVGALRTKAAEVASDWLRSHMSQALAASLTLAQAEALAPLIRELPIEQLRDIATQTRGNTRKVIDEILAEAATPELPAGTAWWAEALAATPLPPEQELPFHVDSLPAVMIDEYRLGTEQTQELLRALSAAERHPLVAAVHDHATRASRDGFAMVLFKLWMSAGAPSKQSWLMTGAGWLGDNEFVHTLTPLIREWPGISQHQRAVKGLAALRNVATDVALQQISGIASKVKFAALKKRAGEAMDEIATQRGLTRDELEDRVLSDGGLDERGTRLFNYGPRQFLAYVTPEGKLAVRLLDAGSRPKGKVLSTLPAPNKSDDAALAKASKAEYNSVKKAVTSLAKVQLERFERAMILDRRWSAEDHAQFIAPHPVLRRLLAGLVWAIHDGENLVSTARVDEDGTLVDAQDEPVEAVGHTIGVAHRLDLSDEQQAEWAEVLADYELTPPFKQLDRPIFQLPDDQGEDTRLHALPQGKLPATKFIGAFSKYGWERGAALDAGSYCLYGLPIPHAGITAVIQYAPGMWMGPLGEQEDQEFEAVYVLRGCHDPKDLGYGLGWNLKNKELLPWSRVPAKITSEVLATINQIAS</sequence>
<dbReference type="Proteomes" id="UP000678513">
    <property type="component" value="Chromosome"/>
</dbReference>
<name>A0ABX7Y2Y0_9ACTN</name>
<evidence type="ECO:0000259" key="1">
    <source>
        <dbReference type="Pfam" id="PF13569"/>
    </source>
</evidence>
<keyword evidence="3" id="KW-1185">Reference proteome</keyword>
<reference evidence="2 3" key="1">
    <citation type="submission" date="2021-03" db="EMBL/GenBank/DDBJ databases">
        <title>Human Oral Microbial Genomes.</title>
        <authorList>
            <person name="Johnston C.D."/>
            <person name="Chen T."/>
            <person name="Dewhirst F.E."/>
        </authorList>
    </citation>
    <scope>NUCLEOTIDE SEQUENCE [LARGE SCALE GENOMIC DNA]</scope>
    <source>
        <strain evidence="2 3">DSMZ 100122</strain>
    </source>
</reference>
<proteinExistence type="predicted"/>
<evidence type="ECO:0000313" key="3">
    <source>
        <dbReference type="Proteomes" id="UP000678513"/>
    </source>
</evidence>
<organism evidence="2 3">
    <name type="scientific">Arachnia rubra</name>
    <dbReference type="NCBI Taxonomy" id="1547448"/>
    <lineage>
        <taxon>Bacteria</taxon>
        <taxon>Bacillati</taxon>
        <taxon>Actinomycetota</taxon>
        <taxon>Actinomycetes</taxon>
        <taxon>Propionibacteriales</taxon>
        <taxon>Propionibacteriaceae</taxon>
        <taxon>Arachnia</taxon>
    </lineage>
</organism>